<evidence type="ECO:0000313" key="1">
    <source>
        <dbReference type="EMBL" id="MCH4286295.1"/>
    </source>
</evidence>
<comment type="caution">
    <text evidence="1">The sequence shown here is derived from an EMBL/GenBank/DDBJ whole genome shotgun (WGS) entry which is preliminary data.</text>
</comment>
<gene>
    <name evidence="1" type="ORF">LQE99_14310</name>
</gene>
<dbReference type="Proteomes" id="UP001202402">
    <property type="component" value="Unassembled WGS sequence"/>
</dbReference>
<keyword evidence="2" id="KW-1185">Reference proteome</keyword>
<reference evidence="1 2" key="1">
    <citation type="submission" date="2022-02" db="EMBL/GenBank/DDBJ databases">
        <title>Genome of Erysipelotrichaceae sp. nov. NSJ-176 isolated from human feces.</title>
        <authorList>
            <person name="Abdugheni R."/>
        </authorList>
    </citation>
    <scope>NUCLEOTIDE SEQUENCE [LARGE SCALE GENOMIC DNA]</scope>
    <source>
        <strain evidence="1 2">NSJ-176</strain>
    </source>
</reference>
<evidence type="ECO:0000313" key="2">
    <source>
        <dbReference type="Proteomes" id="UP001202402"/>
    </source>
</evidence>
<protein>
    <recommendedName>
        <fullName evidence="3">C3H1-type domain-containing protein</fullName>
    </recommendedName>
</protein>
<proteinExistence type="predicted"/>
<sequence>MGVNRMTSIPWHVERVHRQSGDDRRQKKNCKFYDEGTCWAYAQQCKGSAHCIKYREKDKKQILEEIKQPNKENNKKKKKAKTKTVPMFSESQNNISLVSNVDYHKKFQFGLLQIDTTDLVCLKIMEKFEKQGFYNFQVIVEDLIIKSTIESIKINKVFLALKGKPILCSIKQNTFSIINSCDYMTISFEVIGFDRNETYILRDYEDICEGFDPFYGNIAIKLKKVNKG</sequence>
<dbReference type="RefSeq" id="WP_147322614.1">
    <property type="nucleotide sequence ID" value="NZ_JAKVPQ010000012.1"/>
</dbReference>
<dbReference type="EMBL" id="JAKVPQ010000012">
    <property type="protein sequence ID" value="MCH4286295.1"/>
    <property type="molecule type" value="Genomic_DNA"/>
</dbReference>
<evidence type="ECO:0008006" key="3">
    <source>
        <dbReference type="Google" id="ProtNLM"/>
    </source>
</evidence>
<accession>A0ABS9R9I5</accession>
<organism evidence="1 2">
    <name type="scientific">Amedibacillus hominis</name>
    <dbReference type="NCBI Taxonomy" id="2897776"/>
    <lineage>
        <taxon>Bacteria</taxon>
        <taxon>Bacillati</taxon>
        <taxon>Bacillota</taxon>
        <taxon>Erysipelotrichia</taxon>
        <taxon>Erysipelotrichales</taxon>
        <taxon>Erysipelotrichaceae</taxon>
        <taxon>Amedibacillus</taxon>
    </lineage>
</organism>
<name>A0ABS9R9I5_9FIRM</name>